<evidence type="ECO:0000313" key="3">
    <source>
        <dbReference type="Proteomes" id="UP000281343"/>
    </source>
</evidence>
<dbReference type="Gene3D" id="3.20.20.140">
    <property type="entry name" value="Metal-dependent hydrolases"/>
    <property type="match status" value="1"/>
</dbReference>
<protein>
    <submittedName>
        <fullName evidence="2">Alpha-D-ribose 1-methylphosphonate 5-triphosphate diphosphatase</fullName>
        <ecNumber evidence="2">3.6.1.63</ecNumber>
    </submittedName>
</protein>
<keyword evidence="3" id="KW-1185">Reference proteome</keyword>
<keyword evidence="2" id="KW-0378">Hydrolase</keyword>
<evidence type="ECO:0000259" key="1">
    <source>
        <dbReference type="Pfam" id="PF07969"/>
    </source>
</evidence>
<dbReference type="NCBIfam" id="TIGR02318">
    <property type="entry name" value="phosphono_phnM"/>
    <property type="match status" value="1"/>
</dbReference>
<dbReference type="PANTHER" id="PTHR43135">
    <property type="entry name" value="ALPHA-D-RIBOSE 1-METHYLPHOSPHONATE 5-TRIPHOSPHATE DIPHOSPHATASE"/>
    <property type="match status" value="1"/>
</dbReference>
<gene>
    <name evidence="2" type="ORF">D9R08_01710</name>
</gene>
<feature type="domain" description="Amidohydrolase 3" evidence="1">
    <location>
        <begin position="201"/>
        <end position="384"/>
    </location>
</feature>
<dbReference type="InterPro" id="IPR013108">
    <property type="entry name" value="Amidohydro_3"/>
</dbReference>
<dbReference type="NCBIfam" id="NF011984">
    <property type="entry name" value="PRK15446.1-5"/>
    <property type="match status" value="1"/>
</dbReference>
<dbReference type="AlphaFoldDB" id="A0A3L9Y5K1"/>
<dbReference type="PIRSF" id="PIRSF038971">
    <property type="entry name" value="PhnM"/>
    <property type="match status" value="1"/>
</dbReference>
<dbReference type="InterPro" id="IPR032466">
    <property type="entry name" value="Metal_Hydrolase"/>
</dbReference>
<dbReference type="OrthoDB" id="9785413at2"/>
<dbReference type="GO" id="GO:0016810">
    <property type="term" value="F:hydrolase activity, acting on carbon-nitrogen (but not peptide) bonds"/>
    <property type="evidence" value="ECO:0007669"/>
    <property type="project" value="InterPro"/>
</dbReference>
<dbReference type="InterPro" id="IPR011059">
    <property type="entry name" value="Metal-dep_hydrolase_composite"/>
</dbReference>
<dbReference type="Proteomes" id="UP000281343">
    <property type="component" value="Unassembled WGS sequence"/>
</dbReference>
<dbReference type="PANTHER" id="PTHR43135:SF3">
    <property type="entry name" value="ALPHA-D-RIBOSE 1-METHYLPHOSPHONATE 5-TRIPHOSPHATE DIPHOSPHATASE"/>
    <property type="match status" value="1"/>
</dbReference>
<evidence type="ECO:0000313" key="2">
    <source>
        <dbReference type="EMBL" id="RMA43672.1"/>
    </source>
</evidence>
<dbReference type="Gene3D" id="2.30.40.10">
    <property type="entry name" value="Urease, subunit C, domain 1"/>
    <property type="match status" value="2"/>
</dbReference>
<dbReference type="RefSeq" id="WP_121896262.1">
    <property type="nucleotide sequence ID" value="NZ_RCNT01000001.1"/>
</dbReference>
<dbReference type="GO" id="GO:0019700">
    <property type="term" value="P:organic phosphonate catabolic process"/>
    <property type="evidence" value="ECO:0007669"/>
    <property type="project" value="InterPro"/>
</dbReference>
<dbReference type="EC" id="3.6.1.63" evidence="2"/>
<dbReference type="NCBIfam" id="NF011990">
    <property type="entry name" value="PRK15446.2-6"/>
    <property type="match status" value="1"/>
</dbReference>
<dbReference type="InterPro" id="IPR012696">
    <property type="entry name" value="PhnM"/>
</dbReference>
<dbReference type="Pfam" id="PF07969">
    <property type="entry name" value="Amidohydro_3"/>
    <property type="match status" value="1"/>
</dbReference>
<dbReference type="InterPro" id="IPR051781">
    <property type="entry name" value="Metallo-dep_Hydrolase"/>
</dbReference>
<dbReference type="SUPFAM" id="SSF51338">
    <property type="entry name" value="Composite domain of metallo-dependent hydrolases"/>
    <property type="match status" value="1"/>
</dbReference>
<organism evidence="2 3">
    <name type="scientific">Rhodophyticola porphyridii</name>
    <dbReference type="NCBI Taxonomy" id="1852017"/>
    <lineage>
        <taxon>Bacteria</taxon>
        <taxon>Pseudomonadati</taxon>
        <taxon>Pseudomonadota</taxon>
        <taxon>Alphaproteobacteria</taxon>
        <taxon>Rhodobacterales</taxon>
        <taxon>Roseobacteraceae</taxon>
        <taxon>Rhodophyticola</taxon>
    </lineage>
</organism>
<dbReference type="EMBL" id="RCNT01000001">
    <property type="protein sequence ID" value="RMA43672.1"/>
    <property type="molecule type" value="Genomic_DNA"/>
</dbReference>
<reference evidence="2 3" key="1">
    <citation type="submission" date="2018-10" db="EMBL/GenBank/DDBJ databases">
        <authorList>
            <person name="Jung H.S."/>
            <person name="Jeon C.O."/>
        </authorList>
    </citation>
    <scope>NUCLEOTIDE SEQUENCE [LARGE SCALE GENOMIC DNA]</scope>
    <source>
        <strain evidence="2 3">MA-7-27</strain>
    </source>
</reference>
<proteinExistence type="predicted"/>
<sequence>MFDASADRPLLISNATVVTPTGCVTGGVAVETGKIADIGPGITGGFDLSGQILIPGIVDLHTDHVETHIHPRSHVQWAFLPALMAHDAVVISGGTTTVFDSLSVGASMQRPERRTILGPLIDALEHGQREGMFRADHFLHMRCEVSDPTTIALVDANITRDIAHLISVMDHTPGDRQSPNIEKWFWHMVRDMEVSEAEGRERMAELLERSARFGPKVRSHVVSAAQRHDIPLMAHDDRTLAHVDQAQAEGVTISEFPTTIEAARRARSHGQTVVAGAPNYLRGGSQSGNVAVRELLAEGLVDVLASDYVPRSPLDAAFAIASDPALPYDLPQTVAMVTDAPARVAGLTDRGRIEKGLRADLVAIRLVGHQPQVSAVWRAGQRVF</sequence>
<comment type="caution">
    <text evidence="2">The sequence shown here is derived from an EMBL/GenBank/DDBJ whole genome shotgun (WGS) entry which is preliminary data.</text>
</comment>
<name>A0A3L9Y5K1_9RHOB</name>
<dbReference type="SUPFAM" id="SSF51556">
    <property type="entry name" value="Metallo-dependent hydrolases"/>
    <property type="match status" value="1"/>
</dbReference>
<accession>A0A3L9Y5K1</accession>